<dbReference type="AlphaFoldDB" id="A0A0K0FJI1"/>
<organism evidence="1 2">
    <name type="scientific">Strongyloides venezuelensis</name>
    <name type="common">Threadworm</name>
    <dbReference type="NCBI Taxonomy" id="75913"/>
    <lineage>
        <taxon>Eukaryota</taxon>
        <taxon>Metazoa</taxon>
        <taxon>Ecdysozoa</taxon>
        <taxon>Nematoda</taxon>
        <taxon>Chromadorea</taxon>
        <taxon>Rhabditida</taxon>
        <taxon>Tylenchina</taxon>
        <taxon>Panagrolaimomorpha</taxon>
        <taxon>Strongyloidoidea</taxon>
        <taxon>Strongyloididae</taxon>
        <taxon>Strongyloides</taxon>
    </lineage>
</organism>
<reference evidence="1" key="1">
    <citation type="submission" date="2014-07" db="EMBL/GenBank/DDBJ databases">
        <authorList>
            <person name="Martin A.A"/>
            <person name="De Silva N."/>
        </authorList>
    </citation>
    <scope>NUCLEOTIDE SEQUENCE</scope>
</reference>
<accession>A0A0K0FJI1</accession>
<sequence length="95" mass="11007">MNRITNFLVNEIHTEFSKTNNILTNVSFFFANTNPFLDIPTQKNSKMIEIYGVGIPRLKHVDKGFVEILRTIQSFPDITFIWKYETPEDDHGSGI</sequence>
<reference evidence="2" key="2">
    <citation type="submission" date="2015-08" db="UniProtKB">
        <authorList>
            <consortium name="WormBaseParasite"/>
        </authorList>
    </citation>
    <scope>IDENTIFICATION</scope>
</reference>
<dbReference type="STRING" id="75913.A0A0K0FJI1"/>
<dbReference type="Proteomes" id="UP000035680">
    <property type="component" value="Unassembled WGS sequence"/>
</dbReference>
<evidence type="ECO:0000313" key="1">
    <source>
        <dbReference type="Proteomes" id="UP000035680"/>
    </source>
</evidence>
<name>A0A0K0FJI1_STRVS</name>
<evidence type="ECO:0000313" key="2">
    <source>
        <dbReference type="WBParaSite" id="SVE_0905500.1"/>
    </source>
</evidence>
<dbReference type="WBParaSite" id="SVE_0905500.1">
    <property type="protein sequence ID" value="SVE_0905500.1"/>
    <property type="gene ID" value="SVE_0905500"/>
</dbReference>
<keyword evidence="1" id="KW-1185">Reference proteome</keyword>
<protein>
    <submittedName>
        <fullName evidence="2">Uncharacterized protein</fullName>
    </submittedName>
</protein>
<proteinExistence type="predicted"/>